<reference evidence="6 7" key="1">
    <citation type="submission" date="2016-07" db="EMBL/GenBank/DDBJ databases">
        <title>Pervasive Adenine N6-methylation of Active Genes in Fungi.</title>
        <authorList>
            <consortium name="DOE Joint Genome Institute"/>
            <person name="Mondo S.J."/>
            <person name="Dannebaum R.O."/>
            <person name="Kuo R.C."/>
            <person name="Labutti K."/>
            <person name="Haridas S."/>
            <person name="Kuo A."/>
            <person name="Salamov A."/>
            <person name="Ahrendt S.R."/>
            <person name="Lipzen A."/>
            <person name="Sullivan W."/>
            <person name="Andreopoulos W.B."/>
            <person name="Clum A."/>
            <person name="Lindquist E."/>
            <person name="Daum C."/>
            <person name="Ramamoorthy G.K."/>
            <person name="Gryganskyi A."/>
            <person name="Culley D."/>
            <person name="Magnuson J.K."/>
            <person name="James T.Y."/>
            <person name="O'Malley M.A."/>
            <person name="Stajich J.E."/>
            <person name="Spatafora J.W."/>
            <person name="Visel A."/>
            <person name="Grigoriev I.V."/>
        </authorList>
    </citation>
    <scope>NUCLEOTIDE SEQUENCE [LARGE SCALE GENOMIC DNA]</scope>
    <source>
        <strain evidence="6 7">PL171</strain>
    </source>
</reference>
<keyword evidence="7" id="KW-1185">Reference proteome</keyword>
<dbReference type="Proteomes" id="UP000193411">
    <property type="component" value="Unassembled WGS sequence"/>
</dbReference>
<dbReference type="GO" id="GO:0043014">
    <property type="term" value="F:alpha-tubulin binding"/>
    <property type="evidence" value="ECO:0007669"/>
    <property type="project" value="InterPro"/>
</dbReference>
<organism evidence="6 7">
    <name type="scientific">Catenaria anguillulae PL171</name>
    <dbReference type="NCBI Taxonomy" id="765915"/>
    <lineage>
        <taxon>Eukaryota</taxon>
        <taxon>Fungi</taxon>
        <taxon>Fungi incertae sedis</taxon>
        <taxon>Blastocladiomycota</taxon>
        <taxon>Blastocladiomycetes</taxon>
        <taxon>Blastocladiales</taxon>
        <taxon>Catenariaceae</taxon>
        <taxon>Catenaria</taxon>
    </lineage>
</organism>
<protein>
    <submittedName>
        <fullName evidence="6">CAP Gly-rich domain-containing protein</fullName>
    </submittedName>
</protein>
<dbReference type="InterPro" id="IPR045172">
    <property type="entry name" value="TBCB_Ubl"/>
</dbReference>
<feature type="non-terminal residue" evidence="6">
    <location>
        <position position="1"/>
    </location>
</feature>
<sequence>TVSLGGSPIVTLFVESDTSIASERRFDKAISIPQLKARLEPITGILAHNQHLLLVRDSDKATIATIQGDDSVMLGAFPVENFMVLRVIDTNPGAASTRNQYTDVSLVQKYEMEDDKYDRLQDSVRDFKRRNKLGRFDDAKSSLSSDSSLPEPLCHRVNLNRNRKWVLRRRFLPSLFHSHLIKRGQVMYVGLTDFKQGVWVGVEYDEPVGKHNGTVAGKTYFTARNKHAAFVRPNRVQVGDFPELDLF</sequence>
<dbReference type="InterPro" id="IPR036859">
    <property type="entry name" value="CAP-Gly_dom_sf"/>
</dbReference>
<evidence type="ECO:0000313" key="7">
    <source>
        <dbReference type="Proteomes" id="UP000193411"/>
    </source>
</evidence>
<dbReference type="GO" id="GO:0035371">
    <property type="term" value="C:microtubule plus-end"/>
    <property type="evidence" value="ECO:0007669"/>
    <property type="project" value="TreeGrafter"/>
</dbReference>
<dbReference type="InterPro" id="IPR029071">
    <property type="entry name" value="Ubiquitin-like_domsf"/>
</dbReference>
<dbReference type="PROSITE" id="PS00845">
    <property type="entry name" value="CAP_GLY_1"/>
    <property type="match status" value="1"/>
</dbReference>
<dbReference type="PROSITE" id="PS50245">
    <property type="entry name" value="CAP_GLY_2"/>
    <property type="match status" value="1"/>
</dbReference>
<evidence type="ECO:0000256" key="1">
    <source>
        <dbReference type="ARBA" id="ARBA00004496"/>
    </source>
</evidence>
<gene>
    <name evidence="6" type="ORF">BCR44DRAFT_1378681</name>
</gene>
<dbReference type="STRING" id="765915.A0A1Y2H4M6"/>
<dbReference type="PANTHER" id="PTHR18916:SF85">
    <property type="entry name" value="TUBULIN-FOLDING COFACTOR B"/>
    <property type="match status" value="1"/>
</dbReference>
<dbReference type="GO" id="GO:0007023">
    <property type="term" value="P:post-chaperonin tubulin folding pathway"/>
    <property type="evidence" value="ECO:0007669"/>
    <property type="project" value="InterPro"/>
</dbReference>
<dbReference type="GO" id="GO:0031122">
    <property type="term" value="P:cytoplasmic microtubule organization"/>
    <property type="evidence" value="ECO:0007669"/>
    <property type="project" value="TreeGrafter"/>
</dbReference>
<accession>A0A1Y2H4M6</accession>
<keyword evidence="2" id="KW-0963">Cytoplasm</keyword>
<evidence type="ECO:0000256" key="3">
    <source>
        <dbReference type="ARBA" id="ARBA00023186"/>
    </source>
</evidence>
<dbReference type="InterPro" id="IPR000626">
    <property type="entry name" value="Ubiquitin-like_dom"/>
</dbReference>
<dbReference type="SMART" id="SM01052">
    <property type="entry name" value="CAP_GLY"/>
    <property type="match status" value="1"/>
</dbReference>
<dbReference type="GO" id="GO:0005938">
    <property type="term" value="C:cell cortex"/>
    <property type="evidence" value="ECO:0007669"/>
    <property type="project" value="TreeGrafter"/>
</dbReference>
<evidence type="ECO:0000259" key="5">
    <source>
        <dbReference type="PROSITE" id="PS50245"/>
    </source>
</evidence>
<comment type="subcellular location">
    <subcellularLocation>
        <location evidence="1">Cytoplasm</location>
    </subcellularLocation>
</comment>
<evidence type="ECO:0000256" key="4">
    <source>
        <dbReference type="ARBA" id="ARBA00025779"/>
    </source>
</evidence>
<feature type="non-terminal residue" evidence="6">
    <location>
        <position position="247"/>
    </location>
</feature>
<dbReference type="EMBL" id="MCFL01000162">
    <property type="protein sequence ID" value="ORZ29518.1"/>
    <property type="molecule type" value="Genomic_DNA"/>
</dbReference>
<dbReference type="CDD" id="cd01789">
    <property type="entry name" value="Ubl_TBCB"/>
    <property type="match status" value="1"/>
</dbReference>
<proteinExistence type="inferred from homology"/>
<evidence type="ECO:0000313" key="6">
    <source>
        <dbReference type="EMBL" id="ORZ29518.1"/>
    </source>
</evidence>
<dbReference type="SUPFAM" id="SSF74924">
    <property type="entry name" value="Cap-Gly domain"/>
    <property type="match status" value="1"/>
</dbReference>
<dbReference type="Gene3D" id="2.30.30.190">
    <property type="entry name" value="CAP Gly-rich-like domain"/>
    <property type="match status" value="1"/>
</dbReference>
<comment type="similarity">
    <text evidence="4">Belongs to the TBCB family.</text>
</comment>
<evidence type="ECO:0000256" key="2">
    <source>
        <dbReference type="ARBA" id="ARBA00022490"/>
    </source>
</evidence>
<dbReference type="Gene3D" id="3.10.20.90">
    <property type="entry name" value="Phosphatidylinositol 3-kinase Catalytic Subunit, Chain A, domain 1"/>
    <property type="match status" value="1"/>
</dbReference>
<dbReference type="PANTHER" id="PTHR18916">
    <property type="entry name" value="DYNACTIN 1-RELATED MICROTUBULE-BINDING"/>
    <property type="match status" value="1"/>
</dbReference>
<dbReference type="Pfam" id="PF01302">
    <property type="entry name" value="CAP_GLY"/>
    <property type="match status" value="1"/>
</dbReference>
<name>A0A1Y2H4M6_9FUNG</name>
<comment type="caution">
    <text evidence="6">The sequence shown here is derived from an EMBL/GenBank/DDBJ whole genome shotgun (WGS) entry which is preliminary data.</text>
</comment>
<keyword evidence="3" id="KW-0143">Chaperone</keyword>
<dbReference type="SUPFAM" id="SSF54236">
    <property type="entry name" value="Ubiquitin-like"/>
    <property type="match status" value="1"/>
</dbReference>
<dbReference type="GO" id="GO:0007021">
    <property type="term" value="P:tubulin complex assembly"/>
    <property type="evidence" value="ECO:0007669"/>
    <property type="project" value="InterPro"/>
</dbReference>
<feature type="domain" description="CAP-Gly" evidence="5">
    <location>
        <begin position="190"/>
        <end position="232"/>
    </location>
</feature>
<dbReference type="AlphaFoldDB" id="A0A1Y2H4M6"/>
<dbReference type="GO" id="GO:0051010">
    <property type="term" value="F:microtubule plus-end binding"/>
    <property type="evidence" value="ECO:0007669"/>
    <property type="project" value="TreeGrafter"/>
</dbReference>
<dbReference type="OrthoDB" id="2130750at2759"/>
<dbReference type="GO" id="GO:0005634">
    <property type="term" value="C:nucleus"/>
    <property type="evidence" value="ECO:0007669"/>
    <property type="project" value="TreeGrafter"/>
</dbReference>
<dbReference type="Pfam" id="PF14560">
    <property type="entry name" value="Ubiquitin_2"/>
    <property type="match status" value="1"/>
</dbReference>
<dbReference type="InterPro" id="IPR000938">
    <property type="entry name" value="CAP-Gly_domain"/>
</dbReference>